<reference evidence="1" key="1">
    <citation type="journal article" date="2014" name="Front. Microbiol.">
        <title>High frequency of phylogenetically diverse reductive dehalogenase-homologous genes in deep subseafloor sedimentary metagenomes.</title>
        <authorList>
            <person name="Kawai M."/>
            <person name="Futagami T."/>
            <person name="Toyoda A."/>
            <person name="Takaki Y."/>
            <person name="Nishi S."/>
            <person name="Hori S."/>
            <person name="Arai W."/>
            <person name="Tsubouchi T."/>
            <person name="Morono Y."/>
            <person name="Uchiyama I."/>
            <person name="Ito T."/>
            <person name="Fujiyama A."/>
            <person name="Inagaki F."/>
            <person name="Takami H."/>
        </authorList>
    </citation>
    <scope>NUCLEOTIDE SEQUENCE</scope>
    <source>
        <strain evidence="1">Expedition CK06-06</strain>
    </source>
</reference>
<accession>X1H5F8</accession>
<gene>
    <name evidence="1" type="ORF">S03H2_46641</name>
</gene>
<dbReference type="AlphaFoldDB" id="X1H5F8"/>
<organism evidence="1">
    <name type="scientific">marine sediment metagenome</name>
    <dbReference type="NCBI Taxonomy" id="412755"/>
    <lineage>
        <taxon>unclassified sequences</taxon>
        <taxon>metagenomes</taxon>
        <taxon>ecological metagenomes</taxon>
    </lineage>
</organism>
<name>X1H5F8_9ZZZZ</name>
<comment type="caution">
    <text evidence="1">The sequence shown here is derived from an EMBL/GenBank/DDBJ whole genome shotgun (WGS) entry which is preliminary data.</text>
</comment>
<proteinExistence type="predicted"/>
<protein>
    <submittedName>
        <fullName evidence="1">Uncharacterized protein</fullName>
    </submittedName>
</protein>
<evidence type="ECO:0000313" key="1">
    <source>
        <dbReference type="EMBL" id="GAH65416.1"/>
    </source>
</evidence>
<dbReference type="EMBL" id="BARU01029310">
    <property type="protein sequence ID" value="GAH65416.1"/>
    <property type="molecule type" value="Genomic_DNA"/>
</dbReference>
<sequence>METFEQRLQRFKSEEPAEFIETILLSIQNSFIPELVIALENRCGDLLILGIHSVIETVSENIFLKKGVSGFKFYLENFVDADKEGFRFSEIADVLNDLRNIIAHQKISKLGHSFGYDFGAQVGYYKIDGNIMILNPSIFFEQFKSAFKKGIKTKRRIWDYAQLLSPEQTREANEKFIQKFMRK</sequence>